<dbReference type="InterPro" id="IPR014044">
    <property type="entry name" value="CAP_dom"/>
</dbReference>
<dbReference type="PANTHER" id="PTHR10334">
    <property type="entry name" value="CYSTEINE-RICH SECRETORY PROTEIN-RELATED"/>
    <property type="match status" value="1"/>
</dbReference>
<evidence type="ECO:0000313" key="4">
    <source>
        <dbReference type="Proteomes" id="UP001341840"/>
    </source>
</evidence>
<dbReference type="Gene3D" id="3.40.33.10">
    <property type="entry name" value="CAP"/>
    <property type="match status" value="1"/>
</dbReference>
<evidence type="ECO:0000313" key="3">
    <source>
        <dbReference type="EMBL" id="MED6198444.1"/>
    </source>
</evidence>
<evidence type="ECO:0000256" key="1">
    <source>
        <dbReference type="SAM" id="SignalP"/>
    </source>
</evidence>
<keyword evidence="1" id="KW-0732">Signal</keyword>
<feature type="signal peptide" evidence="1">
    <location>
        <begin position="1"/>
        <end position="21"/>
    </location>
</feature>
<dbReference type="InterPro" id="IPR018244">
    <property type="entry name" value="Allrgn_V5/Tpx1_CS"/>
</dbReference>
<name>A0ABU6XN19_9FABA</name>
<sequence>MKIFVGLIIIFVSVLPWCVLTQNSPADYLKAHNDARAEVGVKPLKWNTLLESYAHSHLSKHIEDCDLENSGGPYGENIVRGAGIWRKLTGKEAVDFWVSGKKNYDEKSNTCIVPDTCLGYTQVVWNTTIHVGCARVKCHNGSVMVSCNYDPPGNFKGQRPY</sequence>
<organism evidence="3 4">
    <name type="scientific">Stylosanthes scabra</name>
    <dbReference type="NCBI Taxonomy" id="79078"/>
    <lineage>
        <taxon>Eukaryota</taxon>
        <taxon>Viridiplantae</taxon>
        <taxon>Streptophyta</taxon>
        <taxon>Embryophyta</taxon>
        <taxon>Tracheophyta</taxon>
        <taxon>Spermatophyta</taxon>
        <taxon>Magnoliopsida</taxon>
        <taxon>eudicotyledons</taxon>
        <taxon>Gunneridae</taxon>
        <taxon>Pentapetalae</taxon>
        <taxon>rosids</taxon>
        <taxon>fabids</taxon>
        <taxon>Fabales</taxon>
        <taxon>Fabaceae</taxon>
        <taxon>Papilionoideae</taxon>
        <taxon>50 kb inversion clade</taxon>
        <taxon>dalbergioids sensu lato</taxon>
        <taxon>Dalbergieae</taxon>
        <taxon>Pterocarpus clade</taxon>
        <taxon>Stylosanthes</taxon>
    </lineage>
</organism>
<keyword evidence="4" id="KW-1185">Reference proteome</keyword>
<dbReference type="PROSITE" id="PS01010">
    <property type="entry name" value="CRISP_2"/>
    <property type="match status" value="1"/>
</dbReference>
<feature type="domain" description="SCP" evidence="2">
    <location>
        <begin position="23"/>
        <end position="157"/>
    </location>
</feature>
<dbReference type="SUPFAM" id="SSF55797">
    <property type="entry name" value="PR-1-like"/>
    <property type="match status" value="1"/>
</dbReference>
<evidence type="ECO:0000259" key="2">
    <source>
        <dbReference type="SMART" id="SM00198"/>
    </source>
</evidence>
<protein>
    <recommendedName>
        <fullName evidence="2">SCP domain-containing protein</fullName>
    </recommendedName>
</protein>
<dbReference type="EMBL" id="JASCZI010212123">
    <property type="protein sequence ID" value="MED6198444.1"/>
    <property type="molecule type" value="Genomic_DNA"/>
</dbReference>
<dbReference type="InterPro" id="IPR001283">
    <property type="entry name" value="CRISP-related"/>
</dbReference>
<gene>
    <name evidence="3" type="ORF">PIB30_066318</name>
</gene>
<dbReference type="InterPro" id="IPR035940">
    <property type="entry name" value="CAP_sf"/>
</dbReference>
<accession>A0ABU6XN19</accession>
<feature type="chain" id="PRO_5045057990" description="SCP domain-containing protein" evidence="1">
    <location>
        <begin position="22"/>
        <end position="161"/>
    </location>
</feature>
<dbReference type="SMART" id="SM00198">
    <property type="entry name" value="SCP"/>
    <property type="match status" value="1"/>
</dbReference>
<dbReference type="Proteomes" id="UP001341840">
    <property type="component" value="Unassembled WGS sequence"/>
</dbReference>
<dbReference type="CDD" id="cd05381">
    <property type="entry name" value="CAP_PR-1"/>
    <property type="match status" value="1"/>
</dbReference>
<comment type="caution">
    <text evidence="3">The sequence shown here is derived from an EMBL/GenBank/DDBJ whole genome shotgun (WGS) entry which is preliminary data.</text>
</comment>
<dbReference type="PRINTS" id="PR00837">
    <property type="entry name" value="V5TPXLIKE"/>
</dbReference>
<proteinExistence type="predicted"/>
<reference evidence="3 4" key="1">
    <citation type="journal article" date="2023" name="Plants (Basel)">
        <title>Bridging the Gap: Combining Genomics and Transcriptomics Approaches to Understand Stylosanthes scabra, an Orphan Legume from the Brazilian Caatinga.</title>
        <authorList>
            <person name="Ferreira-Neto J.R.C."/>
            <person name="da Silva M.D."/>
            <person name="Binneck E."/>
            <person name="de Melo N.F."/>
            <person name="da Silva R.H."/>
            <person name="de Melo A.L.T.M."/>
            <person name="Pandolfi V."/>
            <person name="Bustamante F.O."/>
            <person name="Brasileiro-Vidal A.C."/>
            <person name="Benko-Iseppon A.M."/>
        </authorList>
    </citation>
    <scope>NUCLEOTIDE SEQUENCE [LARGE SCALE GENOMIC DNA]</scope>
    <source>
        <tissue evidence="3">Leaves</tissue>
    </source>
</reference>
<dbReference type="Pfam" id="PF00188">
    <property type="entry name" value="CAP"/>
    <property type="match status" value="1"/>
</dbReference>